<sequence length="61" mass="6542">MQRTDYQRISNNLTAAVDTGNRDAADEAFAEALLADGKTIDAAQFEEIADDYYAAIAAGEV</sequence>
<dbReference type="EMBL" id="MG775261">
    <property type="protein sequence ID" value="AUV61934.1"/>
    <property type="molecule type" value="Genomic_DNA"/>
</dbReference>
<evidence type="ECO:0000313" key="2">
    <source>
        <dbReference type="Proteomes" id="UP000241341"/>
    </source>
</evidence>
<proteinExistence type="predicted"/>
<name>A0A2K9VHW1_9CAUD</name>
<gene>
    <name evidence="1" type="ORF">PsPhPollyC_gp26</name>
</gene>
<accession>A0A2K9VHW1</accession>
<evidence type="ECO:0000313" key="1">
    <source>
        <dbReference type="EMBL" id="AUV61934.1"/>
    </source>
</evidence>
<keyword evidence="2" id="KW-1185">Reference proteome</keyword>
<organism evidence="1 2">
    <name type="scientific">Pseudomonas phage PollyC</name>
    <dbReference type="NCBI Taxonomy" id="2079290"/>
    <lineage>
        <taxon>Viruses</taxon>
        <taxon>Duplodnaviria</taxon>
        <taxon>Heunggongvirae</taxon>
        <taxon>Uroviricota</taxon>
        <taxon>Caudoviricetes</taxon>
        <taxon>Autographivirales</taxon>
        <taxon>Autonotataviridae</taxon>
        <taxon>Pollyceevirus</taxon>
        <taxon>Pollyceevirus pollyC</taxon>
    </lineage>
</organism>
<protein>
    <submittedName>
        <fullName evidence="1">Uncharacterized protein</fullName>
    </submittedName>
</protein>
<reference evidence="1 2" key="1">
    <citation type="submission" date="2018-01" db="EMBL/GenBank/DDBJ databases">
        <title>Pseudomonas phages infecting Pseudomonas sp. isolated from Prunus avium.</title>
        <authorList>
            <person name="Colberg O."/>
            <person name="Byth Carstens A."/>
        </authorList>
    </citation>
    <scope>NUCLEOTIDE SEQUENCE [LARGE SCALE GENOMIC DNA]</scope>
</reference>
<dbReference type="Proteomes" id="UP000241341">
    <property type="component" value="Segment"/>
</dbReference>